<comment type="function">
    <text evidence="7">Catalyzes the 6-electron oxidation of protoporphyrinogen IX to form protoporphyrin IX; under anaerobic conditions uses menaquinone as an electron acceptor, under aerobic conditions uses ubiquinone as an electron acceptor.</text>
</comment>
<keyword evidence="5" id="KW-0472">Membrane</keyword>
<name>A0A0M0HS14_VIBNE</name>
<proteinExistence type="inferred from homology"/>
<dbReference type="RefSeq" id="WP_053394311.1">
    <property type="nucleotide sequence ID" value="NZ_LHPJ01000003.1"/>
</dbReference>
<comment type="catalytic activity">
    <reaction evidence="7">
        <text>protoporphyrinogen IX + 3 a ubiquinone = protoporphyrin IX + 3 a ubiquinol</text>
        <dbReference type="Rhea" id="RHEA:63936"/>
        <dbReference type="Rhea" id="RHEA-COMP:9565"/>
        <dbReference type="Rhea" id="RHEA-COMP:9566"/>
        <dbReference type="ChEBI" id="CHEBI:16389"/>
        <dbReference type="ChEBI" id="CHEBI:17976"/>
        <dbReference type="ChEBI" id="CHEBI:57306"/>
        <dbReference type="ChEBI" id="CHEBI:57307"/>
    </reaction>
</comment>
<dbReference type="PANTHER" id="PTHR38030:SF2">
    <property type="entry name" value="PROTOPORPHYRINOGEN IX DEHYDROGENASE [QUINONE]"/>
    <property type="match status" value="1"/>
</dbReference>
<dbReference type="UniPathway" id="UPA00251">
    <property type="reaction ID" value="UER00324"/>
</dbReference>
<keyword evidence="1 7" id="KW-0285">Flavoprotein</keyword>
<evidence type="ECO:0000313" key="9">
    <source>
        <dbReference type="EMBL" id="KOO04875.1"/>
    </source>
</evidence>
<keyword evidence="7" id="KW-1003">Cell membrane</keyword>
<keyword evidence="10" id="KW-1185">Reference proteome</keyword>
<dbReference type="InterPro" id="IPR044264">
    <property type="entry name" value="HemG"/>
</dbReference>
<keyword evidence="4 7" id="KW-0560">Oxidoreductase</keyword>
<dbReference type="PANTHER" id="PTHR38030">
    <property type="entry name" value="PROTOPORPHYRINOGEN IX DEHYDROGENASE [MENAQUINONE]"/>
    <property type="match status" value="1"/>
</dbReference>
<dbReference type="GO" id="GO:0004729">
    <property type="term" value="F:oxygen-dependent protoporphyrinogen oxidase activity"/>
    <property type="evidence" value="ECO:0007669"/>
    <property type="project" value="InterPro"/>
</dbReference>
<reference evidence="10" key="1">
    <citation type="submission" date="2015-08" db="EMBL/GenBank/DDBJ databases">
        <title>Vibrio galatheae sp. nov., a novel member of the Vibrionaceae family isolated from the Solomon Islands.</title>
        <authorList>
            <person name="Giubergia S."/>
            <person name="Machado H."/>
            <person name="Mateiu R.V."/>
            <person name="Gram L."/>
        </authorList>
    </citation>
    <scope>NUCLEOTIDE SEQUENCE [LARGE SCALE GENOMIC DNA]</scope>
    <source>
        <strain evidence="10">DSM 19584</strain>
    </source>
</reference>
<dbReference type="SUPFAM" id="SSF52218">
    <property type="entry name" value="Flavoproteins"/>
    <property type="match status" value="1"/>
</dbReference>
<dbReference type="Pfam" id="PF12724">
    <property type="entry name" value="Flavodoxin_5"/>
    <property type="match status" value="1"/>
</dbReference>
<dbReference type="Proteomes" id="UP000037515">
    <property type="component" value="Unassembled WGS sequence"/>
</dbReference>
<keyword evidence="6 7" id="KW-0627">Porphyrin biosynthesis</keyword>
<dbReference type="STRING" id="693.AKJ17_03035"/>
<evidence type="ECO:0000256" key="5">
    <source>
        <dbReference type="ARBA" id="ARBA00023136"/>
    </source>
</evidence>
<sequence>MEKALFLYSSREGQTKKILNYIKDELDELSCECRDLHEIDTIDLAQYDRVLIGASIRYGHLNKKLYQFIEKNLHQLKSSDKVAFFCVNLTARKEEQGKDTPEGSAYIQKFLQKSPWQPKLIGVFAGALYYPRYGFFDKMMIKLIMTMTGGETDTTKEVEYTNWNKVSSFAKKFMEL</sequence>
<dbReference type="GO" id="GO:0010181">
    <property type="term" value="F:FMN binding"/>
    <property type="evidence" value="ECO:0007669"/>
    <property type="project" value="UniProtKB-UniRule"/>
</dbReference>
<dbReference type="InterPro" id="IPR026816">
    <property type="entry name" value="Flavodoxin_dom"/>
</dbReference>
<accession>A0A0M0HS14</accession>
<dbReference type="NCBIfam" id="NF008316">
    <property type="entry name" value="PRK11104.1"/>
    <property type="match status" value="1"/>
</dbReference>
<organism evidence="9 10">
    <name type="scientific">Vibrio nereis</name>
    <dbReference type="NCBI Taxonomy" id="693"/>
    <lineage>
        <taxon>Bacteria</taxon>
        <taxon>Pseudomonadati</taxon>
        <taxon>Pseudomonadota</taxon>
        <taxon>Gammaproteobacteria</taxon>
        <taxon>Vibrionales</taxon>
        <taxon>Vibrionaceae</taxon>
        <taxon>Vibrio</taxon>
    </lineage>
</organism>
<dbReference type="PATRIC" id="fig|693.5.peg.609"/>
<dbReference type="GO" id="GO:0006782">
    <property type="term" value="P:protoporphyrinogen IX biosynthetic process"/>
    <property type="evidence" value="ECO:0007669"/>
    <property type="project" value="UniProtKB-UniRule"/>
</dbReference>
<evidence type="ECO:0000256" key="3">
    <source>
        <dbReference type="ARBA" id="ARBA00022741"/>
    </source>
</evidence>
<dbReference type="InterPro" id="IPR029039">
    <property type="entry name" value="Flavoprotein-like_sf"/>
</dbReference>
<dbReference type="OrthoDB" id="9795729at2"/>
<comment type="subcellular location">
    <subcellularLocation>
        <location evidence="7">Cell membrane</location>
        <topology evidence="7">Peripheral membrane protein</topology>
    </subcellularLocation>
</comment>
<evidence type="ECO:0000259" key="8">
    <source>
        <dbReference type="PROSITE" id="PS50902"/>
    </source>
</evidence>
<comment type="similarity">
    <text evidence="7">Belongs to the HemG family.</text>
</comment>
<dbReference type="AlphaFoldDB" id="A0A0M0HS14"/>
<feature type="domain" description="Flavodoxin-like" evidence="8">
    <location>
        <begin position="4"/>
        <end position="176"/>
    </location>
</feature>
<evidence type="ECO:0000256" key="6">
    <source>
        <dbReference type="ARBA" id="ARBA00023244"/>
    </source>
</evidence>
<dbReference type="HAMAP" id="MF_00853">
    <property type="entry name" value="HemG"/>
    <property type="match status" value="1"/>
</dbReference>
<dbReference type="EC" id="1.3.5.3" evidence="7"/>
<dbReference type="PROSITE" id="PS50902">
    <property type="entry name" value="FLAVODOXIN_LIKE"/>
    <property type="match status" value="1"/>
</dbReference>
<comment type="caution">
    <text evidence="9">The sequence shown here is derived from an EMBL/GenBank/DDBJ whole genome shotgun (WGS) entry which is preliminary data.</text>
</comment>
<protein>
    <recommendedName>
        <fullName evidence="7">Protoporphyrinogen IX dehydrogenase [quinone]</fullName>
        <ecNumber evidence="7">1.3.5.3</ecNumber>
    </recommendedName>
    <alternativeName>
        <fullName evidence="7">Protoporphyrinogen IX dehydrogenase [menaquinone]</fullName>
    </alternativeName>
    <alternativeName>
        <fullName evidence="7">Protoporphyrinogen IX dehydrogenase [ubiquinone]</fullName>
    </alternativeName>
    <alternativeName>
        <fullName evidence="7">Protoporphyrinogen oxidase</fullName>
        <shortName evidence="7">PPO</shortName>
    </alternativeName>
</protein>
<evidence type="ECO:0000256" key="2">
    <source>
        <dbReference type="ARBA" id="ARBA00022643"/>
    </source>
</evidence>
<evidence type="ECO:0000313" key="10">
    <source>
        <dbReference type="Proteomes" id="UP000037515"/>
    </source>
</evidence>
<comment type="catalytic activity">
    <reaction evidence="7">
        <text>protoporphyrinogen IX + 3 a menaquinone = protoporphyrin IX + 3 a menaquinol</text>
        <dbReference type="Rhea" id="RHEA:27409"/>
        <dbReference type="Rhea" id="RHEA-COMP:9537"/>
        <dbReference type="Rhea" id="RHEA-COMP:9539"/>
        <dbReference type="ChEBI" id="CHEBI:16374"/>
        <dbReference type="ChEBI" id="CHEBI:18151"/>
        <dbReference type="ChEBI" id="CHEBI:57306"/>
        <dbReference type="ChEBI" id="CHEBI:57307"/>
        <dbReference type="EC" id="1.3.5.3"/>
    </reaction>
</comment>
<dbReference type="InterPro" id="IPR008254">
    <property type="entry name" value="Flavodoxin/NO_synth"/>
</dbReference>
<keyword evidence="2 7" id="KW-0288">FMN</keyword>
<evidence type="ECO:0000256" key="4">
    <source>
        <dbReference type="ARBA" id="ARBA00023002"/>
    </source>
</evidence>
<dbReference type="GO" id="GO:0070819">
    <property type="term" value="F:menaquinone-dependent protoporphyrinogen oxidase activity"/>
    <property type="evidence" value="ECO:0007669"/>
    <property type="project" value="UniProtKB-UniRule"/>
</dbReference>
<comment type="cofactor">
    <cofactor evidence="7">
        <name>FMN</name>
        <dbReference type="ChEBI" id="CHEBI:58210"/>
    </cofactor>
    <text evidence="7">Binds 1 FMN non-covalently per subunit.</text>
</comment>
<comment type="pathway">
    <text evidence="7">Porphyrin-containing compound metabolism; protoporphyrin-IX biosynthesis; protoporphyrin-IX from protoporphyrinogen-IX: step 1/1.</text>
</comment>
<dbReference type="InterPro" id="IPR052200">
    <property type="entry name" value="Protoporphyrinogen_IX_DH"/>
</dbReference>
<dbReference type="GO" id="GO:0005886">
    <property type="term" value="C:plasma membrane"/>
    <property type="evidence" value="ECO:0007669"/>
    <property type="project" value="UniProtKB-SubCell"/>
</dbReference>
<gene>
    <name evidence="7" type="primary">hemG</name>
    <name evidence="9" type="ORF">AKJ17_03035</name>
</gene>
<evidence type="ECO:0000256" key="1">
    <source>
        <dbReference type="ARBA" id="ARBA00022630"/>
    </source>
</evidence>
<dbReference type="Gene3D" id="3.40.50.360">
    <property type="match status" value="1"/>
</dbReference>
<comment type="catalytic activity">
    <reaction evidence="7">
        <text>protoporphyrinogen IX + 3 a quinone = protoporphyrin IX + 3 a quinol</text>
        <dbReference type="Rhea" id="RHEA:65032"/>
        <dbReference type="ChEBI" id="CHEBI:24646"/>
        <dbReference type="ChEBI" id="CHEBI:57306"/>
        <dbReference type="ChEBI" id="CHEBI:57307"/>
        <dbReference type="ChEBI" id="CHEBI:132124"/>
        <dbReference type="EC" id="1.3.5.3"/>
    </reaction>
</comment>
<evidence type="ECO:0000256" key="7">
    <source>
        <dbReference type="HAMAP-Rule" id="MF_00853"/>
    </source>
</evidence>
<keyword evidence="3 7" id="KW-0547">Nucleotide-binding</keyword>
<dbReference type="EMBL" id="LHPJ01000003">
    <property type="protein sequence ID" value="KOO04875.1"/>
    <property type="molecule type" value="Genomic_DNA"/>
</dbReference>